<evidence type="ECO:0000256" key="1">
    <source>
        <dbReference type="ARBA" id="ARBA00004651"/>
    </source>
</evidence>
<reference evidence="7 8" key="1">
    <citation type="submission" date="2018-08" db="EMBL/GenBank/DDBJ databases">
        <title>Bacillus jemisoniae sp. nov., Bacillus chryseoplanitiae sp. nov., Bacillus resnikiae sp. nov., and Bacillus frankliniae sp. nov., isolated from Viking spacecraft and associated surfaces.</title>
        <authorList>
            <person name="Seuylemezian A."/>
            <person name="Vaishampayan P."/>
        </authorList>
    </citation>
    <scope>NUCLEOTIDE SEQUENCE [LARGE SCALE GENOMIC DNA]</scope>
    <source>
        <strain evidence="7 8">MA001</strain>
    </source>
</reference>
<sequence>MENYLLFIITALLIIIVPGPDFALVTKNTIAYGKEGGFKTVAGIVTALFIHTLLATCGLSALIMKSAVLFSVLKLIGAIYLIYLAIHSFRSALKRQRSQLVKEEWTHQRKTKPKNFKEGFLTNIFNPKVAVFFLSFLPQFISKGEHHFLQFLALGVIFIALSVIWYFFYISLIKRLHAFMQREKVNKAMEVITGTVLLGFGIRMVLEKQ</sequence>
<gene>
    <name evidence="7" type="ORF">D1953_11470</name>
</gene>
<feature type="transmembrane region" description="Helical" evidence="6">
    <location>
        <begin position="37"/>
        <end position="61"/>
    </location>
</feature>
<keyword evidence="3 6" id="KW-0812">Transmembrane</keyword>
<feature type="transmembrane region" description="Helical" evidence="6">
    <location>
        <begin position="67"/>
        <end position="86"/>
    </location>
</feature>
<accession>A0A398B662</accession>
<dbReference type="RefSeq" id="WP_119117321.1">
    <property type="nucleotide sequence ID" value="NZ_QWVS01000018.1"/>
</dbReference>
<evidence type="ECO:0000313" key="7">
    <source>
        <dbReference type="EMBL" id="RID85425.1"/>
    </source>
</evidence>
<dbReference type="AlphaFoldDB" id="A0A398B662"/>
<dbReference type="Proteomes" id="UP000266016">
    <property type="component" value="Unassembled WGS sequence"/>
</dbReference>
<feature type="transmembrane region" description="Helical" evidence="6">
    <location>
        <begin position="147"/>
        <end position="168"/>
    </location>
</feature>
<dbReference type="Pfam" id="PF01810">
    <property type="entry name" value="LysE"/>
    <property type="match status" value="1"/>
</dbReference>
<organism evidence="7 8">
    <name type="scientific">Peribacillus asahii</name>
    <dbReference type="NCBI Taxonomy" id="228899"/>
    <lineage>
        <taxon>Bacteria</taxon>
        <taxon>Bacillati</taxon>
        <taxon>Bacillota</taxon>
        <taxon>Bacilli</taxon>
        <taxon>Bacillales</taxon>
        <taxon>Bacillaceae</taxon>
        <taxon>Peribacillus</taxon>
    </lineage>
</organism>
<keyword evidence="4 6" id="KW-1133">Transmembrane helix</keyword>
<comment type="subcellular location">
    <subcellularLocation>
        <location evidence="1">Cell membrane</location>
        <topology evidence="1">Multi-pass membrane protein</topology>
    </subcellularLocation>
</comment>
<dbReference type="GO" id="GO:0015171">
    <property type="term" value="F:amino acid transmembrane transporter activity"/>
    <property type="evidence" value="ECO:0007669"/>
    <property type="project" value="TreeGrafter"/>
</dbReference>
<evidence type="ECO:0000256" key="5">
    <source>
        <dbReference type="ARBA" id="ARBA00023136"/>
    </source>
</evidence>
<proteinExistence type="predicted"/>
<keyword evidence="8" id="KW-1185">Reference proteome</keyword>
<dbReference type="PANTHER" id="PTHR30086">
    <property type="entry name" value="ARGININE EXPORTER PROTEIN ARGO"/>
    <property type="match status" value="1"/>
</dbReference>
<evidence type="ECO:0000256" key="6">
    <source>
        <dbReference type="SAM" id="Phobius"/>
    </source>
</evidence>
<dbReference type="GO" id="GO:0005886">
    <property type="term" value="C:plasma membrane"/>
    <property type="evidence" value="ECO:0007669"/>
    <property type="project" value="UniProtKB-SubCell"/>
</dbReference>
<feature type="transmembrane region" description="Helical" evidence="6">
    <location>
        <begin position="120"/>
        <end position="141"/>
    </location>
</feature>
<comment type="caution">
    <text evidence="7">The sequence shown here is derived from an EMBL/GenBank/DDBJ whole genome shotgun (WGS) entry which is preliminary data.</text>
</comment>
<dbReference type="PANTHER" id="PTHR30086:SF20">
    <property type="entry name" value="ARGININE EXPORTER PROTEIN ARGO-RELATED"/>
    <property type="match status" value="1"/>
</dbReference>
<evidence type="ECO:0000256" key="4">
    <source>
        <dbReference type="ARBA" id="ARBA00022989"/>
    </source>
</evidence>
<evidence type="ECO:0000256" key="3">
    <source>
        <dbReference type="ARBA" id="ARBA00022692"/>
    </source>
</evidence>
<dbReference type="InterPro" id="IPR001123">
    <property type="entry name" value="LeuE-type"/>
</dbReference>
<feature type="transmembrane region" description="Helical" evidence="6">
    <location>
        <begin position="6"/>
        <end position="25"/>
    </location>
</feature>
<keyword evidence="2" id="KW-1003">Cell membrane</keyword>
<name>A0A398B662_9BACI</name>
<protein>
    <submittedName>
        <fullName evidence="7">LysE family translocator</fullName>
    </submittedName>
</protein>
<dbReference type="PIRSF" id="PIRSF006324">
    <property type="entry name" value="LeuE"/>
    <property type="match status" value="1"/>
</dbReference>
<evidence type="ECO:0000256" key="2">
    <source>
        <dbReference type="ARBA" id="ARBA00022475"/>
    </source>
</evidence>
<dbReference type="EMBL" id="QWVS01000018">
    <property type="protein sequence ID" value="RID85425.1"/>
    <property type="molecule type" value="Genomic_DNA"/>
</dbReference>
<evidence type="ECO:0000313" key="8">
    <source>
        <dbReference type="Proteomes" id="UP000266016"/>
    </source>
</evidence>
<keyword evidence="5 6" id="KW-0472">Membrane</keyword>